<sequence length="38" mass="3965">MIDKVEIIIEGGRGADGLATFRREKYIPFGGPDGGDGG</sequence>
<organism evidence="2">
    <name type="scientific">marine sediment metagenome</name>
    <dbReference type="NCBI Taxonomy" id="412755"/>
    <lineage>
        <taxon>unclassified sequences</taxon>
        <taxon>metagenomes</taxon>
        <taxon>ecological metagenomes</taxon>
    </lineage>
</organism>
<name>X0WS57_9ZZZZ</name>
<feature type="non-terminal residue" evidence="2">
    <location>
        <position position="38"/>
    </location>
</feature>
<dbReference type="Gene3D" id="2.70.210.12">
    <property type="entry name" value="GTP1/OBG domain"/>
    <property type="match status" value="1"/>
</dbReference>
<evidence type="ECO:0000259" key="1">
    <source>
        <dbReference type="PROSITE" id="PS51883"/>
    </source>
</evidence>
<reference evidence="2" key="1">
    <citation type="journal article" date="2014" name="Front. Microbiol.">
        <title>High frequency of phylogenetically diverse reductive dehalogenase-homologous genes in deep subseafloor sedimentary metagenomes.</title>
        <authorList>
            <person name="Kawai M."/>
            <person name="Futagami T."/>
            <person name="Toyoda A."/>
            <person name="Takaki Y."/>
            <person name="Nishi S."/>
            <person name="Hori S."/>
            <person name="Arai W."/>
            <person name="Tsubouchi T."/>
            <person name="Morono Y."/>
            <person name="Uchiyama I."/>
            <person name="Ito T."/>
            <person name="Fujiyama A."/>
            <person name="Inagaki F."/>
            <person name="Takami H."/>
        </authorList>
    </citation>
    <scope>NUCLEOTIDE SEQUENCE</scope>
    <source>
        <strain evidence="2">Expedition CK06-06</strain>
    </source>
</reference>
<dbReference type="SUPFAM" id="SSF82051">
    <property type="entry name" value="Obg GTP-binding protein N-terminal domain"/>
    <property type="match status" value="1"/>
</dbReference>
<accession>X0WS57</accession>
<comment type="caution">
    <text evidence="2">The sequence shown here is derived from an EMBL/GenBank/DDBJ whole genome shotgun (WGS) entry which is preliminary data.</text>
</comment>
<proteinExistence type="predicted"/>
<protein>
    <recommendedName>
        <fullName evidence="1">Obg domain-containing protein</fullName>
    </recommendedName>
</protein>
<gene>
    <name evidence="2" type="ORF">S01H1_64982</name>
</gene>
<dbReference type="AlphaFoldDB" id="X0WS57"/>
<feature type="domain" description="Obg" evidence="1">
    <location>
        <begin position="1"/>
        <end position="38"/>
    </location>
</feature>
<dbReference type="Pfam" id="PF01018">
    <property type="entry name" value="GTP1_OBG"/>
    <property type="match status" value="1"/>
</dbReference>
<dbReference type="InterPro" id="IPR006169">
    <property type="entry name" value="GTP1_OBG_dom"/>
</dbReference>
<dbReference type="EMBL" id="BARS01042869">
    <property type="protein sequence ID" value="GAG33485.1"/>
    <property type="molecule type" value="Genomic_DNA"/>
</dbReference>
<evidence type="ECO:0000313" key="2">
    <source>
        <dbReference type="EMBL" id="GAG33485.1"/>
    </source>
</evidence>
<dbReference type="InterPro" id="IPR036726">
    <property type="entry name" value="GTP1_OBG_dom_sf"/>
</dbReference>
<dbReference type="PROSITE" id="PS51883">
    <property type="entry name" value="OBG"/>
    <property type="match status" value="1"/>
</dbReference>